<dbReference type="InterPro" id="IPR000182">
    <property type="entry name" value="GNAT_dom"/>
</dbReference>
<comment type="caution">
    <text evidence="4">The sequence shown here is derived from an EMBL/GenBank/DDBJ whole genome shotgun (WGS) entry which is preliminary data.</text>
</comment>
<dbReference type="PROSITE" id="PS51186">
    <property type="entry name" value="GNAT"/>
    <property type="match status" value="1"/>
</dbReference>
<proteinExistence type="predicted"/>
<dbReference type="EC" id="2.3.-.-" evidence="4"/>
<organism evidence="4 5">
    <name type="scientific">Sulfitobacter porphyrae</name>
    <dbReference type="NCBI Taxonomy" id="1246864"/>
    <lineage>
        <taxon>Bacteria</taxon>
        <taxon>Pseudomonadati</taxon>
        <taxon>Pseudomonadota</taxon>
        <taxon>Alphaproteobacteria</taxon>
        <taxon>Rhodobacterales</taxon>
        <taxon>Roseobacteraceae</taxon>
        <taxon>Sulfitobacter</taxon>
    </lineage>
</organism>
<dbReference type="SUPFAM" id="SSF55729">
    <property type="entry name" value="Acyl-CoA N-acyltransferases (Nat)"/>
    <property type="match status" value="1"/>
</dbReference>
<keyword evidence="2 4" id="KW-0012">Acyltransferase</keyword>
<gene>
    <name evidence="4" type="ORF">ACFQFQ_17815</name>
</gene>
<dbReference type="GO" id="GO:0016746">
    <property type="term" value="F:acyltransferase activity"/>
    <property type="evidence" value="ECO:0007669"/>
    <property type="project" value="UniProtKB-KW"/>
</dbReference>
<dbReference type="Pfam" id="PF00583">
    <property type="entry name" value="Acetyltransf_1"/>
    <property type="match status" value="1"/>
</dbReference>
<dbReference type="EMBL" id="JBHSWG010000001">
    <property type="protein sequence ID" value="MFC6760917.1"/>
    <property type="molecule type" value="Genomic_DNA"/>
</dbReference>
<keyword evidence="5" id="KW-1185">Reference proteome</keyword>
<accession>A0ABW2B6W2</accession>
<dbReference type="CDD" id="cd04301">
    <property type="entry name" value="NAT_SF"/>
    <property type="match status" value="1"/>
</dbReference>
<dbReference type="InterPro" id="IPR016181">
    <property type="entry name" value="Acyl_CoA_acyltransferase"/>
</dbReference>
<sequence>MTTEVRVATPADAEIWRALRRDGIARFPSAFIPSLAEHDAIPLAQDADRLAQGDRFLAFQGKRPVGLIGMNRHAGRSSHRGEIGPLYVIPDAQGTGVAQKLLRAVLEYADRVGIWQPELYVNEENRRAIAIYEKHGFVRVGRVPNAIMGANGPEHDLMMILTSASRAT</sequence>
<protein>
    <submittedName>
        <fullName evidence="4">GNAT family N-acetyltransferase</fullName>
        <ecNumber evidence="4">2.3.-.-</ecNumber>
    </submittedName>
</protein>
<evidence type="ECO:0000313" key="5">
    <source>
        <dbReference type="Proteomes" id="UP001596353"/>
    </source>
</evidence>
<dbReference type="PANTHER" id="PTHR43877">
    <property type="entry name" value="AMINOALKYLPHOSPHONATE N-ACETYLTRANSFERASE-RELATED-RELATED"/>
    <property type="match status" value="1"/>
</dbReference>
<evidence type="ECO:0000256" key="1">
    <source>
        <dbReference type="ARBA" id="ARBA00022679"/>
    </source>
</evidence>
<dbReference type="Gene3D" id="3.40.630.30">
    <property type="match status" value="1"/>
</dbReference>
<evidence type="ECO:0000256" key="2">
    <source>
        <dbReference type="ARBA" id="ARBA00023315"/>
    </source>
</evidence>
<reference evidence="5" key="1">
    <citation type="journal article" date="2019" name="Int. J. Syst. Evol. Microbiol.">
        <title>The Global Catalogue of Microorganisms (GCM) 10K type strain sequencing project: providing services to taxonomists for standard genome sequencing and annotation.</title>
        <authorList>
            <consortium name="The Broad Institute Genomics Platform"/>
            <consortium name="The Broad Institute Genome Sequencing Center for Infectious Disease"/>
            <person name="Wu L."/>
            <person name="Ma J."/>
        </authorList>
    </citation>
    <scope>NUCLEOTIDE SEQUENCE [LARGE SCALE GENOMIC DNA]</scope>
    <source>
        <strain evidence="5">CCUG 66188</strain>
    </source>
</reference>
<keyword evidence="1 4" id="KW-0808">Transferase</keyword>
<evidence type="ECO:0000259" key="3">
    <source>
        <dbReference type="PROSITE" id="PS51186"/>
    </source>
</evidence>
<name>A0ABW2B6W2_9RHOB</name>
<feature type="domain" description="N-acetyltransferase" evidence="3">
    <location>
        <begin position="3"/>
        <end position="164"/>
    </location>
</feature>
<evidence type="ECO:0000313" key="4">
    <source>
        <dbReference type="EMBL" id="MFC6760917.1"/>
    </source>
</evidence>
<dbReference type="InterPro" id="IPR050832">
    <property type="entry name" value="Bact_Acetyltransf"/>
</dbReference>
<dbReference type="Proteomes" id="UP001596353">
    <property type="component" value="Unassembled WGS sequence"/>
</dbReference>